<gene>
    <name evidence="1" type="ORF">ACFPOF_11175</name>
</gene>
<comment type="caution">
    <text evidence="1">The sequence shown here is derived from an EMBL/GenBank/DDBJ whole genome shotgun (WGS) entry which is preliminary data.</text>
</comment>
<protein>
    <submittedName>
        <fullName evidence="1">Uncharacterized protein</fullName>
    </submittedName>
</protein>
<dbReference type="EMBL" id="JBHSMI010000023">
    <property type="protein sequence ID" value="MFC5403291.1"/>
    <property type="molecule type" value="Genomic_DNA"/>
</dbReference>
<accession>A0ABW0HSW8</accession>
<reference evidence="2" key="1">
    <citation type="journal article" date="2019" name="Int. J. Syst. Evol. Microbiol.">
        <title>The Global Catalogue of Microorganisms (GCM) 10K type strain sequencing project: providing services to taxonomists for standard genome sequencing and annotation.</title>
        <authorList>
            <consortium name="The Broad Institute Genomics Platform"/>
            <consortium name="The Broad Institute Genome Sequencing Center for Infectious Disease"/>
            <person name="Wu L."/>
            <person name="Ma J."/>
        </authorList>
    </citation>
    <scope>NUCLEOTIDE SEQUENCE [LARGE SCALE GENOMIC DNA]</scope>
    <source>
        <strain evidence="2">CGMCC 1.18575</strain>
    </source>
</reference>
<evidence type="ECO:0000313" key="1">
    <source>
        <dbReference type="EMBL" id="MFC5403291.1"/>
    </source>
</evidence>
<sequence length="86" mass="10131">MLTIPRHEPVKWPEFRISNSESMQNKLQYRIRTGSMNEAELDHLQSQCTNELHTLRSELDLLLQELRQSLAMDSNTNRIPRKRIAA</sequence>
<dbReference type="Proteomes" id="UP001596113">
    <property type="component" value="Unassembled WGS sequence"/>
</dbReference>
<dbReference type="RefSeq" id="WP_378132513.1">
    <property type="nucleotide sequence ID" value="NZ_JBHSMI010000023.1"/>
</dbReference>
<keyword evidence="2" id="KW-1185">Reference proteome</keyword>
<organism evidence="1 2">
    <name type="scientific">Cohnella soli</name>
    <dbReference type="NCBI Taxonomy" id="425005"/>
    <lineage>
        <taxon>Bacteria</taxon>
        <taxon>Bacillati</taxon>
        <taxon>Bacillota</taxon>
        <taxon>Bacilli</taxon>
        <taxon>Bacillales</taxon>
        <taxon>Paenibacillaceae</taxon>
        <taxon>Cohnella</taxon>
    </lineage>
</organism>
<evidence type="ECO:0000313" key="2">
    <source>
        <dbReference type="Proteomes" id="UP001596113"/>
    </source>
</evidence>
<proteinExistence type="predicted"/>
<name>A0ABW0HSW8_9BACL</name>